<evidence type="ECO:0000313" key="1">
    <source>
        <dbReference type="EMBL" id="ACZ07550.1"/>
    </source>
</evidence>
<reference evidence="1 2" key="2">
    <citation type="journal article" date="2010" name="Stand. Genomic Sci.">
        <title>Complete genome sequence of Sebaldella termitidis type strain (NCTC 11300).</title>
        <authorList>
            <person name="Harmon-Smith M."/>
            <person name="Celia L."/>
            <person name="Chertkov O."/>
            <person name="Lapidus A."/>
            <person name="Copeland A."/>
            <person name="Glavina Del Rio T."/>
            <person name="Nolan M."/>
            <person name="Lucas S."/>
            <person name="Tice H."/>
            <person name="Cheng J.F."/>
            <person name="Han C."/>
            <person name="Detter J.C."/>
            <person name="Bruce D."/>
            <person name="Goodwin L."/>
            <person name="Pitluck S."/>
            <person name="Pati A."/>
            <person name="Liolios K."/>
            <person name="Ivanova N."/>
            <person name="Mavromatis K."/>
            <person name="Mikhailova N."/>
            <person name="Chen A."/>
            <person name="Palaniappan K."/>
            <person name="Land M."/>
            <person name="Hauser L."/>
            <person name="Chang Y.J."/>
            <person name="Jeffries C.D."/>
            <person name="Brettin T."/>
            <person name="Goker M."/>
            <person name="Beck B."/>
            <person name="Bristow J."/>
            <person name="Eisen J.A."/>
            <person name="Markowitz V."/>
            <person name="Hugenholtz P."/>
            <person name="Kyrpides N.C."/>
            <person name="Klenk H.P."/>
            <person name="Chen F."/>
        </authorList>
    </citation>
    <scope>NUCLEOTIDE SEQUENCE [LARGE SCALE GENOMIC DNA]</scope>
    <source>
        <strain evidence="2">ATCC 33386 / NCTC 11300</strain>
    </source>
</reference>
<dbReference type="Proteomes" id="UP000000845">
    <property type="component" value="Chromosome"/>
</dbReference>
<accession>D1APX2</accession>
<name>D1APX2_SEBTE</name>
<dbReference type="RefSeq" id="WP_012860146.1">
    <property type="nucleotide sequence ID" value="NC_013517.1"/>
</dbReference>
<keyword evidence="2" id="KW-1185">Reference proteome</keyword>
<dbReference type="HOGENOM" id="CLU_1495204_0_0_0"/>
<proteinExistence type="predicted"/>
<sequence>MELKDILFGEKFYNIWEEVQIKLPREDYYKKLADNRERSEWIIDELTYCIKNVAKIFEKSYQEVIEYLYEFLMSDVVFLSDFTAKWINGISKEEFDEDELSDFLQDTGMSEEEYLEYSAEGSYDIGIVFDALIYAFIIKNNPEALLSYLAEDMYINQKNLEKRRQILMKIFSESIRKDKN</sequence>
<reference evidence="2" key="1">
    <citation type="submission" date="2009-09" db="EMBL/GenBank/DDBJ databases">
        <title>The complete chromosome of Sebaldella termitidis ATCC 33386.</title>
        <authorList>
            <consortium name="US DOE Joint Genome Institute (JGI-PGF)"/>
            <person name="Lucas S."/>
            <person name="Copeland A."/>
            <person name="Lapidus A."/>
            <person name="Glavina del Rio T."/>
            <person name="Dalin E."/>
            <person name="Tice H."/>
            <person name="Bruce D."/>
            <person name="Goodwin L."/>
            <person name="Pitluck S."/>
            <person name="Kyrpides N."/>
            <person name="Mavromatis K."/>
            <person name="Ivanova N."/>
            <person name="Mikhailova N."/>
            <person name="Sims D."/>
            <person name="Meincke L."/>
            <person name="Brettin T."/>
            <person name="Detter J.C."/>
            <person name="Han C."/>
            <person name="Larimer F."/>
            <person name="Land M."/>
            <person name="Hauser L."/>
            <person name="Markowitz V."/>
            <person name="Cheng J.F."/>
            <person name="Hugenholtz P."/>
            <person name="Woyke T."/>
            <person name="Wu D."/>
            <person name="Eisen J.A."/>
        </authorList>
    </citation>
    <scope>NUCLEOTIDE SEQUENCE [LARGE SCALE GENOMIC DNA]</scope>
    <source>
        <strain evidence="2">ATCC 33386 / NCTC 11300</strain>
    </source>
</reference>
<dbReference type="KEGG" id="str:Sterm_0678"/>
<dbReference type="EMBL" id="CP001739">
    <property type="protein sequence ID" value="ACZ07550.1"/>
    <property type="molecule type" value="Genomic_DNA"/>
</dbReference>
<evidence type="ECO:0000313" key="2">
    <source>
        <dbReference type="Proteomes" id="UP000000845"/>
    </source>
</evidence>
<organism evidence="1 2">
    <name type="scientific">Sebaldella termitidis (strain ATCC 33386 / NCTC 11300)</name>
    <dbReference type="NCBI Taxonomy" id="526218"/>
    <lineage>
        <taxon>Bacteria</taxon>
        <taxon>Fusobacteriati</taxon>
        <taxon>Fusobacteriota</taxon>
        <taxon>Fusobacteriia</taxon>
        <taxon>Fusobacteriales</taxon>
        <taxon>Leptotrichiaceae</taxon>
        <taxon>Sebaldella</taxon>
    </lineage>
</organism>
<dbReference type="AlphaFoldDB" id="D1APX2"/>
<protein>
    <submittedName>
        <fullName evidence="1">Uncharacterized protein</fullName>
    </submittedName>
</protein>
<gene>
    <name evidence="1" type="ordered locus">Sterm_0678</name>
</gene>